<dbReference type="EMBL" id="MU005576">
    <property type="protein sequence ID" value="KAF2686859.1"/>
    <property type="molecule type" value="Genomic_DNA"/>
</dbReference>
<keyword evidence="2" id="KW-1185">Reference proteome</keyword>
<dbReference type="AlphaFoldDB" id="A0A6G1J9P9"/>
<name>A0A6G1J9P9_9PLEO</name>
<evidence type="ECO:0000313" key="1">
    <source>
        <dbReference type="EMBL" id="KAF2686859.1"/>
    </source>
</evidence>
<evidence type="ECO:0000313" key="2">
    <source>
        <dbReference type="Proteomes" id="UP000799291"/>
    </source>
</evidence>
<accession>A0A6G1J9P9</accession>
<reference evidence="1" key="1">
    <citation type="journal article" date="2020" name="Stud. Mycol.">
        <title>101 Dothideomycetes genomes: a test case for predicting lifestyles and emergence of pathogens.</title>
        <authorList>
            <person name="Haridas S."/>
            <person name="Albert R."/>
            <person name="Binder M."/>
            <person name="Bloem J."/>
            <person name="Labutti K."/>
            <person name="Salamov A."/>
            <person name="Andreopoulos B."/>
            <person name="Baker S."/>
            <person name="Barry K."/>
            <person name="Bills G."/>
            <person name="Bluhm B."/>
            <person name="Cannon C."/>
            <person name="Castanera R."/>
            <person name="Culley D."/>
            <person name="Daum C."/>
            <person name="Ezra D."/>
            <person name="Gonzalez J."/>
            <person name="Henrissat B."/>
            <person name="Kuo A."/>
            <person name="Liang C."/>
            <person name="Lipzen A."/>
            <person name="Lutzoni F."/>
            <person name="Magnuson J."/>
            <person name="Mondo S."/>
            <person name="Nolan M."/>
            <person name="Ohm R."/>
            <person name="Pangilinan J."/>
            <person name="Park H.-J."/>
            <person name="Ramirez L."/>
            <person name="Alfaro M."/>
            <person name="Sun H."/>
            <person name="Tritt A."/>
            <person name="Yoshinaga Y."/>
            <person name="Zwiers L.-H."/>
            <person name="Turgeon B."/>
            <person name="Goodwin S."/>
            <person name="Spatafora J."/>
            <person name="Crous P."/>
            <person name="Grigoriev I."/>
        </authorList>
    </citation>
    <scope>NUCLEOTIDE SEQUENCE</scope>
    <source>
        <strain evidence="1">CBS 122367</strain>
    </source>
</reference>
<sequence>MASTNQEWMVDSMNEFSDFSELPQVDFGNDLDQSFSANFGIVPNTPLEPAVTSPQPGLENTMPQFADFSQLPQLDSGNNFAQYVATQQPEMGRYNPLELALPSQQPGLDFSVQQPQMGAITQQPATQQTPPLLWPCIGTLESLANGGVGVWSSRGLVKCTPRIQSVLRNLLDQQDQCQRNVGLGQPAGLAQPAPVATPVQPATSESSWFEQYTTLQDGGNSLCESSGSSLVQRVEASPDTLFNRYESSERAVENDELDHRFNNPVDEVQCVDEIQGLEHLSCVYMSRPTAVQTPYYPSHCNRLMGLQVYVIFFLPITTVCPSSRSVSAKQSSRRSSPVSRIFTTCFQVSNLSTPALVPRSLPLGVEFIASATGSTTPSQQPPP</sequence>
<organism evidence="1 2">
    <name type="scientific">Lentithecium fluviatile CBS 122367</name>
    <dbReference type="NCBI Taxonomy" id="1168545"/>
    <lineage>
        <taxon>Eukaryota</taxon>
        <taxon>Fungi</taxon>
        <taxon>Dikarya</taxon>
        <taxon>Ascomycota</taxon>
        <taxon>Pezizomycotina</taxon>
        <taxon>Dothideomycetes</taxon>
        <taxon>Pleosporomycetidae</taxon>
        <taxon>Pleosporales</taxon>
        <taxon>Massarineae</taxon>
        <taxon>Lentitheciaceae</taxon>
        <taxon>Lentithecium</taxon>
    </lineage>
</organism>
<dbReference type="Proteomes" id="UP000799291">
    <property type="component" value="Unassembled WGS sequence"/>
</dbReference>
<proteinExistence type="predicted"/>
<gene>
    <name evidence="1" type="ORF">K458DRAFT_402403</name>
</gene>
<protein>
    <submittedName>
        <fullName evidence="1">Uncharacterized protein</fullName>
    </submittedName>
</protein>